<comment type="caution">
    <text evidence="3">The sequence shown here is derived from an EMBL/GenBank/DDBJ whole genome shotgun (WGS) entry which is preliminary data.</text>
</comment>
<gene>
    <name evidence="3" type="ORF">ESA94_06870</name>
</gene>
<keyword evidence="4" id="KW-1185">Reference proteome</keyword>
<evidence type="ECO:0000313" key="4">
    <source>
        <dbReference type="Proteomes" id="UP000290204"/>
    </source>
</evidence>
<keyword evidence="1" id="KW-0472">Membrane</keyword>
<organism evidence="3 4">
    <name type="scientific">Lacibacter luteus</name>
    <dbReference type="NCBI Taxonomy" id="2508719"/>
    <lineage>
        <taxon>Bacteria</taxon>
        <taxon>Pseudomonadati</taxon>
        <taxon>Bacteroidota</taxon>
        <taxon>Chitinophagia</taxon>
        <taxon>Chitinophagales</taxon>
        <taxon>Chitinophagaceae</taxon>
        <taxon>Lacibacter</taxon>
    </lineage>
</organism>
<dbReference type="AlphaFoldDB" id="A0A4Q1CNP0"/>
<evidence type="ECO:0000313" key="3">
    <source>
        <dbReference type="EMBL" id="RXK62713.1"/>
    </source>
</evidence>
<proteinExistence type="predicted"/>
<reference evidence="3 4" key="1">
    <citation type="submission" date="2019-01" db="EMBL/GenBank/DDBJ databases">
        <title>Lacibacter sp. strain TTM-7.</title>
        <authorList>
            <person name="Chen W.-M."/>
        </authorList>
    </citation>
    <scope>NUCLEOTIDE SEQUENCE [LARGE SCALE GENOMIC DNA]</scope>
    <source>
        <strain evidence="3 4">TTM-7</strain>
    </source>
</reference>
<feature type="transmembrane region" description="Helical" evidence="1">
    <location>
        <begin position="12"/>
        <end position="31"/>
    </location>
</feature>
<keyword evidence="1" id="KW-0812">Transmembrane</keyword>
<dbReference type="OrthoDB" id="681113at2"/>
<dbReference type="Gene3D" id="3.40.720.10">
    <property type="entry name" value="Alkaline Phosphatase, subunit A"/>
    <property type="match status" value="1"/>
</dbReference>
<feature type="transmembrane region" description="Helical" evidence="1">
    <location>
        <begin position="125"/>
        <end position="145"/>
    </location>
</feature>
<accession>A0A4Q1CNP0</accession>
<feature type="transmembrane region" description="Helical" evidence="1">
    <location>
        <begin position="37"/>
        <end position="61"/>
    </location>
</feature>
<protein>
    <recommendedName>
        <fullName evidence="2">Sulfatase N-terminal domain-containing protein</fullName>
    </recommendedName>
</protein>
<dbReference type="Proteomes" id="UP000290204">
    <property type="component" value="Unassembled WGS sequence"/>
</dbReference>
<dbReference type="EMBL" id="SDHW01000001">
    <property type="protein sequence ID" value="RXK62713.1"/>
    <property type="molecule type" value="Genomic_DNA"/>
</dbReference>
<sequence>MKEKLKIRLQQKPYFLLLLPVFFISHGYNAFFGFFPFSFVLLNFSACLCLTGLLYQLSLILFKQRQKAAIFAFCITLFMLSFGALHDSIKQHLLSFFSRYALILPVSLLLAVLLYFILRKNKTQLLQTFLFANTLMLLLMCYELIDGAARWATYKKGGNLIDNRFQAYKAIKNPVTIPDSIKPDIYLLVFDAMPSTIAMKKEWSFDNSNLDSSLSKEGFYINSFSKSNYNLTVLSIASMLNMDYTPPIDIYQDETKMYFKASASILDNSLTRFLLKQEYDIKQYQPVSFNNNDWDNKVFFSDMLCMNYFYQTLPGRMYRDLKWGFLRIKNKLIPSDIFAKVQKQNLQHQADLEKTIQLVKQSCALKKNQPQFVYAHFQLPHDPFIYDSTGKLKPPANTININESDQPSAFLEQVKFADNIILQLVLHIIRNNKKNSIILVAGDHGYRNVHGTRSYMVFDNFSSYYFPDSNYLNLYSSISPVNSFRVVLNKYFNTGLPLLKDSSIFIPYTLPGNE</sequence>
<keyword evidence="1" id="KW-1133">Transmembrane helix</keyword>
<evidence type="ECO:0000259" key="2">
    <source>
        <dbReference type="Pfam" id="PF00884"/>
    </source>
</evidence>
<dbReference type="Pfam" id="PF00884">
    <property type="entry name" value="Sulfatase"/>
    <property type="match status" value="1"/>
</dbReference>
<dbReference type="InterPro" id="IPR000917">
    <property type="entry name" value="Sulfatase_N"/>
</dbReference>
<feature type="transmembrane region" description="Helical" evidence="1">
    <location>
        <begin position="68"/>
        <end position="85"/>
    </location>
</feature>
<feature type="transmembrane region" description="Helical" evidence="1">
    <location>
        <begin position="97"/>
        <end position="118"/>
    </location>
</feature>
<feature type="domain" description="Sulfatase N-terminal" evidence="2">
    <location>
        <begin position="209"/>
        <end position="448"/>
    </location>
</feature>
<dbReference type="InterPro" id="IPR017850">
    <property type="entry name" value="Alkaline_phosphatase_core_sf"/>
</dbReference>
<name>A0A4Q1CNP0_9BACT</name>
<evidence type="ECO:0000256" key="1">
    <source>
        <dbReference type="SAM" id="Phobius"/>
    </source>
</evidence>
<dbReference type="SUPFAM" id="SSF53649">
    <property type="entry name" value="Alkaline phosphatase-like"/>
    <property type="match status" value="1"/>
</dbReference>